<feature type="repeat" description="PPR" evidence="2">
    <location>
        <begin position="493"/>
        <end position="527"/>
    </location>
</feature>
<dbReference type="STRING" id="337451.A0A443PJW9"/>
<feature type="compositionally biased region" description="Low complexity" evidence="3">
    <location>
        <begin position="1"/>
        <end position="14"/>
    </location>
</feature>
<dbReference type="PROSITE" id="PS51375">
    <property type="entry name" value="PPR"/>
    <property type="match status" value="7"/>
</dbReference>
<dbReference type="PANTHER" id="PTHR47926">
    <property type="entry name" value="PENTATRICOPEPTIDE REPEAT-CONTAINING PROTEIN"/>
    <property type="match status" value="1"/>
</dbReference>
<feature type="repeat" description="PPR" evidence="2">
    <location>
        <begin position="596"/>
        <end position="630"/>
    </location>
</feature>
<dbReference type="FunFam" id="1.25.40.10:FF:000344">
    <property type="entry name" value="Pentatricopeptide repeat-containing protein"/>
    <property type="match status" value="1"/>
</dbReference>
<dbReference type="OrthoDB" id="185373at2759"/>
<feature type="repeat" description="PPR" evidence="2">
    <location>
        <begin position="389"/>
        <end position="419"/>
    </location>
</feature>
<evidence type="ECO:0000256" key="2">
    <source>
        <dbReference type="PROSITE-ProRule" id="PRU00708"/>
    </source>
</evidence>
<accession>A0A443PJW9</accession>
<proteinExistence type="predicted"/>
<dbReference type="AlphaFoldDB" id="A0A443PJW9"/>
<dbReference type="Gene3D" id="1.25.40.10">
    <property type="entry name" value="Tetratricopeptide repeat domain"/>
    <property type="match status" value="6"/>
</dbReference>
<dbReference type="PANTHER" id="PTHR47926:SF452">
    <property type="entry name" value="PENTATRICOPEPTIDE REPEAT-CONTAINING PROTEIN"/>
    <property type="match status" value="1"/>
</dbReference>
<dbReference type="EMBL" id="QPKB01000008">
    <property type="protein sequence ID" value="RWR91067.1"/>
    <property type="molecule type" value="Genomic_DNA"/>
</dbReference>
<keyword evidence="5" id="KW-1185">Reference proteome</keyword>
<dbReference type="FunFam" id="1.25.40.10:FF:000073">
    <property type="entry name" value="Pentatricopeptide repeat-containing protein chloroplastic"/>
    <property type="match status" value="1"/>
</dbReference>
<keyword evidence="1" id="KW-0677">Repeat</keyword>
<dbReference type="Pfam" id="PF12854">
    <property type="entry name" value="PPR_1"/>
    <property type="match status" value="1"/>
</dbReference>
<dbReference type="GO" id="GO:0003723">
    <property type="term" value="F:RNA binding"/>
    <property type="evidence" value="ECO:0007669"/>
    <property type="project" value="InterPro"/>
</dbReference>
<dbReference type="FunFam" id="1.25.40.10:FF:000031">
    <property type="entry name" value="Pentatricopeptide repeat-containing protein mitochondrial"/>
    <property type="match status" value="1"/>
</dbReference>
<reference evidence="4 5" key="1">
    <citation type="journal article" date="2019" name="Nat. Plants">
        <title>Stout camphor tree genome fills gaps in understanding of flowering plant genome evolution.</title>
        <authorList>
            <person name="Chaw S.M."/>
            <person name="Liu Y.C."/>
            <person name="Wu Y.W."/>
            <person name="Wang H.Y."/>
            <person name="Lin C.I."/>
            <person name="Wu C.S."/>
            <person name="Ke H.M."/>
            <person name="Chang L.Y."/>
            <person name="Hsu C.Y."/>
            <person name="Yang H.T."/>
            <person name="Sudianto E."/>
            <person name="Hsu M.H."/>
            <person name="Wu K.P."/>
            <person name="Wang L.N."/>
            <person name="Leebens-Mack J.H."/>
            <person name="Tsai I.J."/>
        </authorList>
    </citation>
    <scope>NUCLEOTIDE SEQUENCE [LARGE SCALE GENOMIC DNA]</scope>
    <source>
        <strain evidence="5">cv. Chaw 1501</strain>
        <tissue evidence="4">Young leaves</tissue>
    </source>
</reference>
<feature type="region of interest" description="Disordered" evidence="3">
    <location>
        <begin position="1"/>
        <end position="77"/>
    </location>
</feature>
<dbReference type="InterPro" id="IPR046848">
    <property type="entry name" value="E_motif"/>
</dbReference>
<dbReference type="InterPro" id="IPR011990">
    <property type="entry name" value="TPR-like_helical_dom_sf"/>
</dbReference>
<evidence type="ECO:0000256" key="3">
    <source>
        <dbReference type="SAM" id="MobiDB-lite"/>
    </source>
</evidence>
<dbReference type="InterPro" id="IPR002885">
    <property type="entry name" value="PPR_rpt"/>
</dbReference>
<comment type="caution">
    <text evidence="4">The sequence shown here is derived from an EMBL/GenBank/DDBJ whole genome shotgun (WGS) entry which is preliminary data.</text>
</comment>
<feature type="compositionally biased region" description="Polar residues" evidence="3">
    <location>
        <begin position="21"/>
        <end position="30"/>
    </location>
</feature>
<dbReference type="GO" id="GO:0009451">
    <property type="term" value="P:RNA modification"/>
    <property type="evidence" value="ECO:0007669"/>
    <property type="project" value="InterPro"/>
</dbReference>
<dbReference type="Pfam" id="PF13041">
    <property type="entry name" value="PPR_2"/>
    <property type="match status" value="3"/>
</dbReference>
<feature type="repeat" description="PPR" evidence="2">
    <location>
        <begin position="146"/>
        <end position="180"/>
    </location>
</feature>
<feature type="repeat" description="PPR" evidence="2">
    <location>
        <begin position="247"/>
        <end position="277"/>
    </location>
</feature>
<name>A0A443PJW9_9MAGN</name>
<protein>
    <submittedName>
        <fullName evidence="4">Pentatricopeptide repeat</fullName>
    </submittedName>
</protein>
<evidence type="ECO:0000313" key="4">
    <source>
        <dbReference type="EMBL" id="RWR91067.1"/>
    </source>
</evidence>
<evidence type="ECO:0000313" key="5">
    <source>
        <dbReference type="Proteomes" id="UP000283530"/>
    </source>
</evidence>
<dbReference type="FunFam" id="1.25.40.10:FF:000366">
    <property type="entry name" value="Pentatricopeptide (PPR) repeat-containing protein"/>
    <property type="match status" value="1"/>
</dbReference>
<feature type="repeat" description="PPR" evidence="2">
    <location>
        <begin position="462"/>
        <end position="492"/>
    </location>
</feature>
<gene>
    <name evidence="4" type="ORF">CKAN_02020500</name>
</gene>
<sequence length="827" mass="92314">MAATALHQPLHYSPPYLPLPNTQKSHFTNTSSSSSSSSHKATSPPHKLHSHLSLPPTPSTSFKTKSTQPPNDHPNILHSDALASALQRCAAAASAREGTQIHALILHLGLSRNLYLSSQLLFFYSSCRLVDAARSIFDATPQSRLNLFFWNIMIRAYTDSGRYDEAIEFFSYMVCSGFLPNRFTFPFVLKSCASLRCLHFGRGVHGMMVVMGFQHDVFAASALLDFYSKCGCLGDARQLFDRIPQRSLVTWNSMILAYAQNGFWVEALRVLDGVGDEVEVSSWNSLIAGCVNWGDGALALEMLGRMLASGPFSVKPNLATLKTLLPVIPTISSLAWLKEFHGFVIRWQGVIVMESVDDERLKSAITAGYAHHGFMVYSAQLFDGIRLKTSHLWNSMISGFIDSGQPDEAFCLFRKMAVQKNDGELETLSKASLTLLLPECSPSSLTGLEIHGHAYRRGLECDTSVNNAIIAMYARRGDLELSDRLFERMPEKDVISWNTMVSCYARDHDYDRAFSLFRQMHSHDVKPDEFTFSSILNGCGHAVALQQGMGIHGYMIKSGYSKDYYCVVQNALLDMYGKCGCVKEAEMVFDEMTHRDIVSWNTIISCYSINARASEAFLFFQDMQEHGWKPNHITFVALLSACSRAGLVDEVLHCFQTMTSKHGVVPDLEHYACIVDSLGRAGRLDEAYQLIESMPIVPDHCIWGALLSGCRIHGNVHLAEVAASHLIELEPQHSGYRVLLANIYADARRWDDVARVRAGMKNEGVNKCPGCSWVDVSGVFHTFFTADKTHIQSRTMYLTLDGLTKQLNVEGYVPLKDPEFFSFHQDD</sequence>
<dbReference type="Proteomes" id="UP000283530">
    <property type="component" value="Unassembled WGS sequence"/>
</dbReference>
<organism evidence="4 5">
    <name type="scientific">Cinnamomum micranthum f. kanehirae</name>
    <dbReference type="NCBI Taxonomy" id="337451"/>
    <lineage>
        <taxon>Eukaryota</taxon>
        <taxon>Viridiplantae</taxon>
        <taxon>Streptophyta</taxon>
        <taxon>Embryophyta</taxon>
        <taxon>Tracheophyta</taxon>
        <taxon>Spermatophyta</taxon>
        <taxon>Magnoliopsida</taxon>
        <taxon>Magnoliidae</taxon>
        <taxon>Laurales</taxon>
        <taxon>Lauraceae</taxon>
        <taxon>Cinnamomum</taxon>
    </lineage>
</organism>
<dbReference type="InterPro" id="IPR046960">
    <property type="entry name" value="PPR_At4g14850-like_plant"/>
</dbReference>
<dbReference type="NCBIfam" id="TIGR00756">
    <property type="entry name" value="PPR"/>
    <property type="match status" value="9"/>
</dbReference>
<evidence type="ECO:0000256" key="1">
    <source>
        <dbReference type="ARBA" id="ARBA00022737"/>
    </source>
</evidence>
<feature type="compositionally biased region" description="Low complexity" evidence="3">
    <location>
        <begin position="31"/>
        <end position="70"/>
    </location>
</feature>
<dbReference type="Pfam" id="PF01535">
    <property type="entry name" value="PPR"/>
    <property type="match status" value="4"/>
</dbReference>
<dbReference type="Pfam" id="PF20431">
    <property type="entry name" value="E_motif"/>
    <property type="match status" value="1"/>
</dbReference>
<feature type="repeat" description="PPR" evidence="2">
    <location>
        <begin position="631"/>
        <end position="666"/>
    </location>
</feature>